<feature type="non-terminal residue" evidence="9">
    <location>
        <position position="102"/>
    </location>
</feature>
<name>A0A7K9Z3K7_9GALL</name>
<accession>A0A7K9Z3K7</accession>
<dbReference type="EMBL" id="VXAB01023945">
    <property type="protein sequence ID" value="NXJ16916.1"/>
    <property type="molecule type" value="Genomic_DNA"/>
</dbReference>
<organism evidence="9 10">
    <name type="scientific">Odontophorus gujanensis</name>
    <name type="common">marbled wood quail</name>
    <dbReference type="NCBI Taxonomy" id="886794"/>
    <lineage>
        <taxon>Eukaryota</taxon>
        <taxon>Metazoa</taxon>
        <taxon>Chordata</taxon>
        <taxon>Craniata</taxon>
        <taxon>Vertebrata</taxon>
        <taxon>Euteleostomi</taxon>
        <taxon>Archelosauria</taxon>
        <taxon>Archosauria</taxon>
        <taxon>Dinosauria</taxon>
        <taxon>Saurischia</taxon>
        <taxon>Theropoda</taxon>
        <taxon>Coelurosauria</taxon>
        <taxon>Aves</taxon>
        <taxon>Neognathae</taxon>
        <taxon>Galloanserae</taxon>
        <taxon>Galliformes</taxon>
        <taxon>Odontophoridae</taxon>
        <taxon>Odontophorus</taxon>
    </lineage>
</organism>
<evidence type="ECO:0000256" key="6">
    <source>
        <dbReference type="ARBA" id="ARBA00044690"/>
    </source>
</evidence>
<comment type="catalytic activity">
    <reaction evidence="6">
        <text>a ribonucleotidyl-ribonucleotide-RNA + H2O = a 3'-end ribonucleotide-RNA + a 5'-end 5'-phospho-ribonucleoside-RNA + H(+)</text>
        <dbReference type="Rhea" id="RHEA:68096"/>
        <dbReference type="Rhea" id="RHEA-COMP:15179"/>
        <dbReference type="Rhea" id="RHEA-COMP:17355"/>
        <dbReference type="Rhea" id="RHEA-COMP:17428"/>
        <dbReference type="ChEBI" id="CHEBI:15377"/>
        <dbReference type="ChEBI" id="CHEBI:15378"/>
        <dbReference type="ChEBI" id="CHEBI:74896"/>
        <dbReference type="ChEBI" id="CHEBI:138282"/>
        <dbReference type="ChEBI" id="CHEBI:173118"/>
    </reaction>
    <physiologicalReaction direction="left-to-right" evidence="6">
        <dbReference type="Rhea" id="RHEA:68097"/>
    </physiologicalReaction>
</comment>
<evidence type="ECO:0000256" key="2">
    <source>
        <dbReference type="ARBA" id="ARBA00006759"/>
    </source>
</evidence>
<evidence type="ECO:0000259" key="8">
    <source>
        <dbReference type="Pfam" id="PF00753"/>
    </source>
</evidence>
<evidence type="ECO:0000256" key="1">
    <source>
        <dbReference type="ARBA" id="ARBA00004514"/>
    </source>
</evidence>
<evidence type="ECO:0000256" key="4">
    <source>
        <dbReference type="ARBA" id="ARBA00014856"/>
    </source>
</evidence>
<gene>
    <name evidence="9" type="primary">Mblac1</name>
    <name evidence="9" type="ORF">ODOGUJ_R15497</name>
</gene>
<evidence type="ECO:0000256" key="7">
    <source>
        <dbReference type="ARBA" id="ARBA00045869"/>
    </source>
</evidence>
<dbReference type="InterPro" id="IPR039344">
    <property type="entry name" value="MBLAC1"/>
</dbReference>
<dbReference type="Proteomes" id="UP000522663">
    <property type="component" value="Unassembled WGS sequence"/>
</dbReference>
<comment type="subcellular location">
    <subcellularLocation>
        <location evidence="1">Cytoplasm</location>
        <location evidence="1">Cytosol</location>
    </subcellularLocation>
</comment>
<dbReference type="PANTHER" id="PTHR23200">
    <property type="entry name" value="METALLO-BETA-LACTAMASE DOMAIN-CONTAINING PROTEIN 1"/>
    <property type="match status" value="1"/>
</dbReference>
<dbReference type="AlphaFoldDB" id="A0A7K9Z3K7"/>
<keyword evidence="10" id="KW-1185">Reference proteome</keyword>
<proteinExistence type="inferred from homology"/>
<feature type="non-terminal residue" evidence="9">
    <location>
        <position position="1"/>
    </location>
</feature>
<dbReference type="Pfam" id="PF00753">
    <property type="entry name" value="Lactamase_B"/>
    <property type="match status" value="1"/>
</dbReference>
<dbReference type="PANTHER" id="PTHR23200:SF48">
    <property type="entry name" value="METALLO-BETA-LACTAMASE DOMAIN-CONTAINING PROTEIN 1"/>
    <property type="match status" value="1"/>
</dbReference>
<evidence type="ECO:0000256" key="3">
    <source>
        <dbReference type="ARBA" id="ARBA00011738"/>
    </source>
</evidence>
<dbReference type="GO" id="GO:0005829">
    <property type="term" value="C:cytosol"/>
    <property type="evidence" value="ECO:0007669"/>
    <property type="project" value="UniProtKB-SubCell"/>
</dbReference>
<dbReference type="InterPro" id="IPR036866">
    <property type="entry name" value="RibonucZ/Hydroxyglut_hydro"/>
</dbReference>
<comment type="function">
    <text evidence="7">Endoribonuclease that catalyzes the hydrolysis of histone-coding pre-mRNA 3'-end. Involved in histone pre-mRNA processing during the S-phase of the cell cycle, which is required for entering/progressing through S-phase. Cleaves histone pre-mRNA at a major and a minor cleavage site after the 5'-ACCCA-3' and the 5'-ACCCACA-3' sequence, respectively, and located downstream of the stem-loop. May require the presence of the HDE element located at the histone pre-RNA 3'-end to avoid non-specific cleavage.</text>
</comment>
<dbReference type="SUPFAM" id="SSF56281">
    <property type="entry name" value="Metallo-hydrolase/oxidoreductase"/>
    <property type="match status" value="1"/>
</dbReference>
<dbReference type="Gene3D" id="3.60.15.10">
    <property type="entry name" value="Ribonuclease Z/Hydroxyacylglutathione hydrolase-like"/>
    <property type="match status" value="1"/>
</dbReference>
<feature type="domain" description="Metallo-beta-lactamase" evidence="8">
    <location>
        <begin position="42"/>
        <end position="101"/>
    </location>
</feature>
<protein>
    <recommendedName>
        <fullName evidence="4">Metallo-beta-lactamase domain-containing protein 1</fullName>
    </recommendedName>
    <alternativeName>
        <fullName evidence="5">Endoribonuclease MBLAC1</fullName>
    </alternativeName>
</protein>
<evidence type="ECO:0000313" key="10">
    <source>
        <dbReference type="Proteomes" id="UP000522663"/>
    </source>
</evidence>
<evidence type="ECO:0000256" key="5">
    <source>
        <dbReference type="ARBA" id="ARBA00032988"/>
    </source>
</evidence>
<reference evidence="9 10" key="1">
    <citation type="submission" date="2019-09" db="EMBL/GenBank/DDBJ databases">
        <title>Bird 10,000 Genomes (B10K) Project - Family phase.</title>
        <authorList>
            <person name="Zhang G."/>
        </authorList>
    </citation>
    <scope>NUCLEOTIDE SEQUENCE [LARGE SCALE GENOMIC DNA]</scope>
    <source>
        <strain evidence="9">B10K-DU-001-53</strain>
        <tissue evidence="9">Muscle</tissue>
    </source>
</reference>
<dbReference type="InterPro" id="IPR001279">
    <property type="entry name" value="Metallo-B-lactamas"/>
</dbReference>
<comment type="caution">
    <text evidence="9">The sequence shown here is derived from an EMBL/GenBank/DDBJ whole genome shotgun (WGS) entry which is preliminary data.</text>
</comment>
<comment type="subunit">
    <text evidence="3">Homodimer.</text>
</comment>
<comment type="similarity">
    <text evidence="2">Belongs to the metallo-beta-lactamase superfamily. Glyoxalase II family.</text>
</comment>
<evidence type="ECO:0000313" key="9">
    <source>
        <dbReference type="EMBL" id="NXJ16916.1"/>
    </source>
</evidence>
<sequence length="102" mass="10961">SVAMFRTAPLGSQHIPGSPYNVTILQEGYSRPRSDRTFEADCTITLVRGGPVTALVDTGGPWGRQRLLDALDAVAVSPRDVTHVLCTHGHVDHVGNLNLFPS</sequence>
<dbReference type="OrthoDB" id="10250730at2759"/>